<feature type="repeat" description="LDL-receptor class B" evidence="1">
    <location>
        <begin position="1"/>
        <end position="43"/>
    </location>
</feature>
<dbReference type="PANTHER" id="PTHR46513">
    <property type="entry name" value="VITELLOGENIN RECEPTOR-LIKE PROTEIN-RELATED-RELATED"/>
    <property type="match status" value="1"/>
</dbReference>
<dbReference type="PROSITE" id="PS51120">
    <property type="entry name" value="LDLRB"/>
    <property type="match status" value="2"/>
</dbReference>
<dbReference type="SMART" id="SM00135">
    <property type="entry name" value="LY"/>
    <property type="match status" value="4"/>
</dbReference>
<evidence type="ECO:0000256" key="2">
    <source>
        <dbReference type="SAM" id="MobiDB-lite"/>
    </source>
</evidence>
<feature type="region of interest" description="Disordered" evidence="2">
    <location>
        <begin position="1050"/>
        <end position="1072"/>
    </location>
</feature>
<dbReference type="InterPro" id="IPR011042">
    <property type="entry name" value="6-blade_b-propeller_TolB-like"/>
</dbReference>
<reference evidence="3" key="1">
    <citation type="submission" date="2022-11" db="EMBL/GenBank/DDBJ databases">
        <title>Centuries of genome instability and evolution in soft-shell clam transmissible cancer (bioRxiv).</title>
        <authorList>
            <person name="Hart S.F.M."/>
            <person name="Yonemitsu M.A."/>
            <person name="Giersch R.M."/>
            <person name="Beal B.F."/>
            <person name="Arriagada G."/>
            <person name="Davis B.W."/>
            <person name="Ostrander E.A."/>
            <person name="Goff S.P."/>
            <person name="Metzger M.J."/>
        </authorList>
    </citation>
    <scope>NUCLEOTIDE SEQUENCE</scope>
    <source>
        <strain evidence="3">MELC-2E11</strain>
        <tissue evidence="3">Siphon/mantle</tissue>
    </source>
</reference>
<name>A0ABY7G1X6_MYAAR</name>
<feature type="region of interest" description="Disordered" evidence="2">
    <location>
        <begin position="967"/>
        <end position="1015"/>
    </location>
</feature>
<accession>A0ABY7G1X6</accession>
<evidence type="ECO:0000313" key="4">
    <source>
        <dbReference type="Proteomes" id="UP001164746"/>
    </source>
</evidence>
<feature type="compositionally biased region" description="Low complexity" evidence="2">
    <location>
        <begin position="980"/>
        <end position="991"/>
    </location>
</feature>
<dbReference type="EMBL" id="CP111026">
    <property type="protein sequence ID" value="WAR27297.1"/>
    <property type="molecule type" value="Genomic_DNA"/>
</dbReference>
<dbReference type="InterPro" id="IPR000033">
    <property type="entry name" value="LDLR_classB_rpt"/>
</dbReference>
<gene>
    <name evidence="3" type="ORF">MAR_013001</name>
</gene>
<proteinExistence type="predicted"/>
<organism evidence="3 4">
    <name type="scientific">Mya arenaria</name>
    <name type="common">Soft-shell clam</name>
    <dbReference type="NCBI Taxonomy" id="6604"/>
    <lineage>
        <taxon>Eukaryota</taxon>
        <taxon>Metazoa</taxon>
        <taxon>Spiralia</taxon>
        <taxon>Lophotrochozoa</taxon>
        <taxon>Mollusca</taxon>
        <taxon>Bivalvia</taxon>
        <taxon>Autobranchia</taxon>
        <taxon>Heteroconchia</taxon>
        <taxon>Euheterodonta</taxon>
        <taxon>Imparidentia</taxon>
        <taxon>Neoheterodontei</taxon>
        <taxon>Myida</taxon>
        <taxon>Myoidea</taxon>
        <taxon>Myidae</taxon>
        <taxon>Mya</taxon>
    </lineage>
</organism>
<dbReference type="Proteomes" id="UP001164746">
    <property type="component" value="Chromosome 15"/>
</dbReference>
<dbReference type="InterPro" id="IPR050778">
    <property type="entry name" value="Cueball_EGF_LRP_Nidogen"/>
</dbReference>
<dbReference type="Gene3D" id="2.120.10.30">
    <property type="entry name" value="TolB, C-terminal domain"/>
    <property type="match status" value="3"/>
</dbReference>
<dbReference type="PANTHER" id="PTHR46513:SF41">
    <property type="entry name" value="LOW-DENSITY LIPOPROTEIN RECEPTOR-RELATED PROTEIN"/>
    <property type="match status" value="1"/>
</dbReference>
<evidence type="ECO:0000313" key="3">
    <source>
        <dbReference type="EMBL" id="WAR27297.1"/>
    </source>
</evidence>
<dbReference type="SUPFAM" id="SSF63825">
    <property type="entry name" value="YWTD domain"/>
    <property type="match status" value="3"/>
</dbReference>
<feature type="repeat" description="LDL-receptor class B" evidence="1">
    <location>
        <begin position="46"/>
        <end position="88"/>
    </location>
</feature>
<dbReference type="Pfam" id="PF00058">
    <property type="entry name" value="Ldl_recept_b"/>
    <property type="match status" value="1"/>
</dbReference>
<evidence type="ECO:0000256" key="1">
    <source>
        <dbReference type="PROSITE-ProRule" id="PRU00461"/>
    </source>
</evidence>
<feature type="non-terminal residue" evidence="3">
    <location>
        <position position="1"/>
    </location>
</feature>
<sequence length="1072" mass="119634">YLFWADAGKRPKIERSDLTGNKRRVIIWQSLITPRALAIHQHDNGDKLFWTDEDRGTIEFCNLDGTGRNILISVNSLRFFGLDIFKGFVFYTAYTKDPSLNFTGYIQIENTDKQSFRKYDKRWFHLSVYDKASQPRDESDRGYNVERHMLFTNSHSICAIAINAFNVHNTSSSYNCSVVKDSHGNITRFSLDMTGRKIFFSNGTHIFEQTPFHNDFRIVHSTDESRTVTDMDFDWISHRLYWIESSSGTLHSILPYESSAAVTLKTLSSDRIITNLAVDPHKRNIYFVTRGTTGQYSLNLYDVANEVVSQVKASNLQMPTDLEYDRLQERLVWNDNGGFIGFLTLGDKQKISFKESAGNKRRHAVTTYKKFVISSTEEEDRHIDVLYEGDNSIIYLSFKKSYHPFVHDMHVYDTTLQPSETGPCDVNNGGCEHFCLPHSTKECACKLGYTLSYGKKCITSTLKSDFFIILDQVHGRLYQANNDATHLSDVVALEINENNTPAALAFDSNTNTIAWVDNSDVSKTVRTMTIGDTEERNLDVLVENDGYLAIDSSTGNVYVLTGNIISVVNKHGKTHNLIDKSADSSIKMKSIALLSSKGKMAWIEEHYSYNVKSWEVYRASMDGTKRRVVIRSTGKITDIVFDTETGEWLYWCENTGDKVGRAHLEDGTQETVYQARGLHPIALDVAGEFVYVVPRAGRKIFRMTSAYDSGQQVVFENPLLGSLNNFFVSHSDTVPPHSSCADCNGGCSDICLPDGPNGRTCACDDSDEQTDDTNCKRTSRCPVIEEESISALVDCCPQQPDALCLVTCANGYMPASPFKLKCLPTGWNASLGAICTATPPTELPIIAMAAGGGGAVTVIVSIIVVVEDSLYAPITSLGTVSNDELMASDRHGCSTAAEIVGPTSTAKSPRRLTKDEQADGGEYNNLGEAAMAVMSVELPKKRTKGESRLTHSYQPFLPSTDLTYMNVTPEDGFTRPDYPYPSSGYPYNGPNDRADDDDDYLTPCNGSRAGAEKSDRLRDEYVTGWQEAGEDSIRMYQNETVFFDRNNGLHTRVSSRDEAPPAHARGFHTSRE</sequence>
<protein>
    <submittedName>
        <fullName evidence="3">LRP4-like protein</fullName>
    </submittedName>
</protein>
<keyword evidence="4" id="KW-1185">Reference proteome</keyword>